<dbReference type="AlphaFoldDB" id="A0A565CBR3"/>
<evidence type="ECO:0000313" key="1">
    <source>
        <dbReference type="EMBL" id="VVB11098.1"/>
    </source>
</evidence>
<accession>A0A565CBR3</accession>
<dbReference type="Proteomes" id="UP000489600">
    <property type="component" value="Unassembled WGS sequence"/>
</dbReference>
<gene>
    <name evidence="1" type="ORF">ANE_LOCUS21542</name>
</gene>
<protein>
    <submittedName>
        <fullName evidence="1">Uncharacterized protein</fullName>
    </submittedName>
</protein>
<sequence>MTFHGYVDENVLSEELLNKCCEAGLMIEVAPKAEGVKRLDLLFVYILLIAYNKRGSKYSQNILVLSKDIGQGSQYVQFLETLESEYMNVGFADLHMFVNSGLSGSKQQIVCAECKEFLGYRLEDPDRFQSLELRNLNLSGSSQAPIISTQAPIVRSESSQAEKHITLCAHCQFCVNAS</sequence>
<reference evidence="1" key="1">
    <citation type="submission" date="2019-07" db="EMBL/GenBank/DDBJ databases">
        <authorList>
            <person name="Dittberner H."/>
        </authorList>
    </citation>
    <scope>NUCLEOTIDE SEQUENCE [LARGE SCALE GENOMIC DNA]</scope>
</reference>
<proteinExistence type="predicted"/>
<dbReference type="EMBL" id="CABITT030000007">
    <property type="protein sequence ID" value="VVB11098.1"/>
    <property type="molecule type" value="Genomic_DNA"/>
</dbReference>
<organism evidence="1 2">
    <name type="scientific">Arabis nemorensis</name>
    <dbReference type="NCBI Taxonomy" id="586526"/>
    <lineage>
        <taxon>Eukaryota</taxon>
        <taxon>Viridiplantae</taxon>
        <taxon>Streptophyta</taxon>
        <taxon>Embryophyta</taxon>
        <taxon>Tracheophyta</taxon>
        <taxon>Spermatophyta</taxon>
        <taxon>Magnoliopsida</taxon>
        <taxon>eudicotyledons</taxon>
        <taxon>Gunneridae</taxon>
        <taxon>Pentapetalae</taxon>
        <taxon>rosids</taxon>
        <taxon>malvids</taxon>
        <taxon>Brassicales</taxon>
        <taxon>Brassicaceae</taxon>
        <taxon>Arabideae</taxon>
        <taxon>Arabis</taxon>
    </lineage>
</organism>
<keyword evidence="2" id="KW-1185">Reference proteome</keyword>
<name>A0A565CBR3_9BRAS</name>
<evidence type="ECO:0000313" key="2">
    <source>
        <dbReference type="Proteomes" id="UP000489600"/>
    </source>
</evidence>
<comment type="caution">
    <text evidence="1">The sequence shown here is derived from an EMBL/GenBank/DDBJ whole genome shotgun (WGS) entry which is preliminary data.</text>
</comment>